<dbReference type="PANTHER" id="PTHR31642:SF310">
    <property type="entry name" value="FATTY ALCOHOL:CAFFEOYL-COA ACYLTRANSFERASE"/>
    <property type="match status" value="1"/>
</dbReference>
<name>A0A5N6F300_9EURO</name>
<dbReference type="InterPro" id="IPR023213">
    <property type="entry name" value="CAT-like_dom_sf"/>
</dbReference>
<reference evidence="2 3" key="1">
    <citation type="submission" date="2019-04" db="EMBL/GenBank/DDBJ databases">
        <title>Fungal friends and foes A comparative genomics study of 23 Aspergillus species from section Flavi.</title>
        <authorList>
            <consortium name="DOE Joint Genome Institute"/>
            <person name="Kjaerbolling I."/>
            <person name="Vesth T.C."/>
            <person name="Frisvad J.C."/>
            <person name="Nybo J.L."/>
            <person name="Theobald S."/>
            <person name="Kildgaard S."/>
            <person name="Petersen T.I."/>
            <person name="Kuo A."/>
            <person name="Sato A."/>
            <person name="Lyhne E.K."/>
            <person name="Kogle M.E."/>
            <person name="Wiebenga A."/>
            <person name="Kun R.S."/>
            <person name="Lubbers R.J."/>
            <person name="Makela M.R."/>
            <person name="Barry K."/>
            <person name="Chovatia M."/>
            <person name="Clum A."/>
            <person name="Daum C."/>
            <person name="Haridas S."/>
            <person name="He G."/>
            <person name="LaButti K."/>
            <person name="Lipzen A."/>
            <person name="Mondo S."/>
            <person name="Pangilinan J."/>
            <person name="Riley R."/>
            <person name="Salamov A."/>
            <person name="Simmons B.A."/>
            <person name="Magnuson J.K."/>
            <person name="Henrissat B."/>
            <person name="Mortensen U.H."/>
            <person name="Larsen T.O."/>
            <person name="De vries R.P."/>
            <person name="Grigoriev I.V."/>
            <person name="Machida M."/>
            <person name="Baker S.E."/>
            <person name="Andersen M.R."/>
        </authorList>
    </citation>
    <scope>NUCLEOTIDE SEQUENCE [LARGE SCALE GENOMIC DNA]</scope>
    <source>
        <strain evidence="2 3">CBS 126849</strain>
    </source>
</reference>
<dbReference type="InterPro" id="IPR050317">
    <property type="entry name" value="Plant_Fungal_Acyltransferase"/>
</dbReference>
<accession>A0A5N6F300</accession>
<gene>
    <name evidence="2" type="ORF">BDV33DRAFT_227128</name>
</gene>
<evidence type="ECO:0000313" key="3">
    <source>
        <dbReference type="Proteomes" id="UP000326799"/>
    </source>
</evidence>
<dbReference type="Proteomes" id="UP000326799">
    <property type="component" value="Unassembled WGS sequence"/>
</dbReference>
<proteinExistence type="predicted"/>
<protein>
    <submittedName>
        <fullName evidence="2">Transferase family-domain-containing protein</fullName>
    </submittedName>
</protein>
<dbReference type="Pfam" id="PF02458">
    <property type="entry name" value="Transferase"/>
    <property type="match status" value="1"/>
</dbReference>
<dbReference type="AlphaFoldDB" id="A0A5N6F300"/>
<dbReference type="PANTHER" id="PTHR31642">
    <property type="entry name" value="TRICHOTHECENE 3-O-ACETYLTRANSFERASE"/>
    <property type="match status" value="1"/>
</dbReference>
<dbReference type="GO" id="GO:0016747">
    <property type="term" value="F:acyltransferase activity, transferring groups other than amino-acyl groups"/>
    <property type="evidence" value="ECO:0007669"/>
    <property type="project" value="TreeGrafter"/>
</dbReference>
<dbReference type="Gene3D" id="3.30.559.10">
    <property type="entry name" value="Chloramphenicol acetyltransferase-like domain"/>
    <property type="match status" value="2"/>
</dbReference>
<sequence>MAFHFTPMELTPLDHTMPICYIAFFYALVLDDPQRGVPVLEDGLRRLLQECPFLAGNMMRSSSKRSQASVREVRPPTGDSLREFPILQVAHHANQYIIKKVLDPGERVSNDSLFDERYLPLPLSVATRELCPIIRWQANILQDGIYVAVCFHHSAFDAAGFYFIQDALARCCREPDSPTLTISLGSDLLEGRRRMVPSIVVSSDARGDAPPTEDPHNLRVADFNAVEGLVSRRLLLQPAHMECLKAVCNAILRDRSQEEYLTSNDMISALLWLAIIRARYGPCPYRDGGQETRPIQSSFILITEVRRTLTPPLPISYIGNGIIQSVTTSPVQPALISDAPNAVHPRLPSLTKGDLQLLTDLALKVHSTQSSADNTYVKGIIQEKQRSLDWSPTFKQGDVTSTSIRRMGIYGLDFGETLGRVVEFESPDNRIDGTVCILPARSTSMLELRVTLQSDTMHRLLQGPLLQWAMRRTLGKL</sequence>
<keyword evidence="3" id="KW-1185">Reference proteome</keyword>
<evidence type="ECO:0000313" key="2">
    <source>
        <dbReference type="EMBL" id="KAB8224228.1"/>
    </source>
</evidence>
<keyword evidence="1 2" id="KW-0808">Transferase</keyword>
<dbReference type="EMBL" id="ML733400">
    <property type="protein sequence ID" value="KAB8224228.1"/>
    <property type="molecule type" value="Genomic_DNA"/>
</dbReference>
<organism evidence="2 3">
    <name type="scientific">Aspergillus novoparasiticus</name>
    <dbReference type="NCBI Taxonomy" id="986946"/>
    <lineage>
        <taxon>Eukaryota</taxon>
        <taxon>Fungi</taxon>
        <taxon>Dikarya</taxon>
        <taxon>Ascomycota</taxon>
        <taxon>Pezizomycotina</taxon>
        <taxon>Eurotiomycetes</taxon>
        <taxon>Eurotiomycetidae</taxon>
        <taxon>Eurotiales</taxon>
        <taxon>Aspergillaceae</taxon>
        <taxon>Aspergillus</taxon>
        <taxon>Aspergillus subgen. Circumdati</taxon>
    </lineage>
</organism>
<evidence type="ECO:0000256" key="1">
    <source>
        <dbReference type="ARBA" id="ARBA00022679"/>
    </source>
</evidence>